<accession>A0A0E9V2A2</accession>
<organism evidence="2">
    <name type="scientific">Anguilla anguilla</name>
    <name type="common">European freshwater eel</name>
    <name type="synonym">Muraena anguilla</name>
    <dbReference type="NCBI Taxonomy" id="7936"/>
    <lineage>
        <taxon>Eukaryota</taxon>
        <taxon>Metazoa</taxon>
        <taxon>Chordata</taxon>
        <taxon>Craniata</taxon>
        <taxon>Vertebrata</taxon>
        <taxon>Euteleostomi</taxon>
        <taxon>Actinopterygii</taxon>
        <taxon>Neopterygii</taxon>
        <taxon>Teleostei</taxon>
        <taxon>Anguilliformes</taxon>
        <taxon>Anguillidae</taxon>
        <taxon>Anguilla</taxon>
    </lineage>
</organism>
<feature type="compositionally biased region" description="Basic and acidic residues" evidence="1">
    <location>
        <begin position="1"/>
        <end position="13"/>
    </location>
</feature>
<feature type="compositionally biased region" description="Basic residues" evidence="1">
    <location>
        <begin position="20"/>
        <end position="32"/>
    </location>
</feature>
<reference evidence="2" key="2">
    <citation type="journal article" date="2015" name="Fish Shellfish Immunol.">
        <title>Early steps in the European eel (Anguilla anguilla)-Vibrio vulnificus interaction in the gills: Role of the RtxA13 toxin.</title>
        <authorList>
            <person name="Callol A."/>
            <person name="Pajuelo D."/>
            <person name="Ebbesson L."/>
            <person name="Teles M."/>
            <person name="MacKenzie S."/>
            <person name="Amaro C."/>
        </authorList>
    </citation>
    <scope>NUCLEOTIDE SEQUENCE</scope>
</reference>
<dbReference type="EMBL" id="GBXM01036343">
    <property type="protein sequence ID" value="JAH72234.1"/>
    <property type="molecule type" value="Transcribed_RNA"/>
</dbReference>
<protein>
    <submittedName>
        <fullName evidence="2">Uncharacterized protein</fullName>
    </submittedName>
</protein>
<sequence>MKEKRTEAPERRKLGFRSGRTQRRLTPCHRTK</sequence>
<reference evidence="2" key="1">
    <citation type="submission" date="2014-11" db="EMBL/GenBank/DDBJ databases">
        <authorList>
            <person name="Amaro Gonzalez C."/>
        </authorList>
    </citation>
    <scope>NUCLEOTIDE SEQUENCE</scope>
</reference>
<dbReference type="AlphaFoldDB" id="A0A0E9V2A2"/>
<evidence type="ECO:0000256" key="1">
    <source>
        <dbReference type="SAM" id="MobiDB-lite"/>
    </source>
</evidence>
<evidence type="ECO:0000313" key="2">
    <source>
        <dbReference type="EMBL" id="JAH72234.1"/>
    </source>
</evidence>
<feature type="region of interest" description="Disordered" evidence="1">
    <location>
        <begin position="1"/>
        <end position="32"/>
    </location>
</feature>
<name>A0A0E9V2A2_ANGAN</name>
<proteinExistence type="predicted"/>